<evidence type="ECO:0000313" key="2">
    <source>
        <dbReference type="EMBL" id="KAF2237797.1"/>
    </source>
</evidence>
<feature type="region of interest" description="Disordered" evidence="1">
    <location>
        <begin position="70"/>
        <end position="89"/>
    </location>
</feature>
<sequence>MPRPVFLILLSPPPEDDRPHHWSLFVPEPGRPSSGKYITLGRSSLSGSGAYFRIYKHGYDLDALSPAPIAGSADDSRGQGASEEEQQQTRRNLPNFERLYLGSVPDAWVVDLVCNDQSTGADEADDIFVVEAERVDVPAWVSRGESLQRASQSWIAAFIRRLIEVGILSISAHNVVENAYGK</sequence>
<gene>
    <name evidence="2" type="ORF">EV356DRAFT_359022</name>
</gene>
<evidence type="ECO:0000256" key="1">
    <source>
        <dbReference type="SAM" id="MobiDB-lite"/>
    </source>
</evidence>
<organism evidence="2 3">
    <name type="scientific">Viridothelium virens</name>
    <name type="common">Speckled blister lichen</name>
    <name type="synonym">Trypethelium virens</name>
    <dbReference type="NCBI Taxonomy" id="1048519"/>
    <lineage>
        <taxon>Eukaryota</taxon>
        <taxon>Fungi</taxon>
        <taxon>Dikarya</taxon>
        <taxon>Ascomycota</taxon>
        <taxon>Pezizomycotina</taxon>
        <taxon>Dothideomycetes</taxon>
        <taxon>Dothideomycetes incertae sedis</taxon>
        <taxon>Trypetheliales</taxon>
        <taxon>Trypetheliaceae</taxon>
        <taxon>Viridothelium</taxon>
    </lineage>
</organism>
<reference evidence="2" key="1">
    <citation type="journal article" date="2020" name="Stud. Mycol.">
        <title>101 Dothideomycetes genomes: a test case for predicting lifestyles and emergence of pathogens.</title>
        <authorList>
            <person name="Haridas S."/>
            <person name="Albert R."/>
            <person name="Binder M."/>
            <person name="Bloem J."/>
            <person name="Labutti K."/>
            <person name="Salamov A."/>
            <person name="Andreopoulos B."/>
            <person name="Baker S."/>
            <person name="Barry K."/>
            <person name="Bills G."/>
            <person name="Bluhm B."/>
            <person name="Cannon C."/>
            <person name="Castanera R."/>
            <person name="Culley D."/>
            <person name="Daum C."/>
            <person name="Ezra D."/>
            <person name="Gonzalez J."/>
            <person name="Henrissat B."/>
            <person name="Kuo A."/>
            <person name="Liang C."/>
            <person name="Lipzen A."/>
            <person name="Lutzoni F."/>
            <person name="Magnuson J."/>
            <person name="Mondo S."/>
            <person name="Nolan M."/>
            <person name="Ohm R."/>
            <person name="Pangilinan J."/>
            <person name="Park H.-J."/>
            <person name="Ramirez L."/>
            <person name="Alfaro M."/>
            <person name="Sun H."/>
            <person name="Tritt A."/>
            <person name="Yoshinaga Y."/>
            <person name="Zwiers L.-H."/>
            <person name="Turgeon B."/>
            <person name="Goodwin S."/>
            <person name="Spatafora J."/>
            <person name="Crous P."/>
            <person name="Grigoriev I."/>
        </authorList>
    </citation>
    <scope>NUCLEOTIDE SEQUENCE</scope>
    <source>
        <strain evidence="2">Tuck. ex Michener</strain>
    </source>
</reference>
<name>A0A6A6HIE4_VIRVR</name>
<dbReference type="EMBL" id="ML991778">
    <property type="protein sequence ID" value="KAF2237797.1"/>
    <property type="molecule type" value="Genomic_DNA"/>
</dbReference>
<protein>
    <submittedName>
        <fullName evidence="2">Uncharacterized protein</fullName>
    </submittedName>
</protein>
<keyword evidence="3" id="KW-1185">Reference proteome</keyword>
<proteinExistence type="predicted"/>
<accession>A0A6A6HIE4</accession>
<dbReference type="AlphaFoldDB" id="A0A6A6HIE4"/>
<dbReference type="OrthoDB" id="3936759at2759"/>
<evidence type="ECO:0000313" key="3">
    <source>
        <dbReference type="Proteomes" id="UP000800092"/>
    </source>
</evidence>
<dbReference type="Proteomes" id="UP000800092">
    <property type="component" value="Unassembled WGS sequence"/>
</dbReference>